<evidence type="ECO:0000256" key="3">
    <source>
        <dbReference type="ARBA" id="ARBA00022588"/>
    </source>
</evidence>
<reference evidence="7" key="4">
    <citation type="submission" date="2025-08" db="UniProtKB">
        <authorList>
            <consortium name="Ensembl"/>
        </authorList>
    </citation>
    <scope>IDENTIFICATION</scope>
</reference>
<keyword evidence="2" id="KW-0963">Cytoplasm</keyword>
<keyword evidence="3" id="KW-0399">Innate immunity</keyword>
<dbReference type="GO" id="GO:0006954">
    <property type="term" value="P:inflammatory response"/>
    <property type="evidence" value="ECO:0007669"/>
    <property type="project" value="UniProtKB-KW"/>
</dbReference>
<evidence type="ECO:0000256" key="4">
    <source>
        <dbReference type="ARBA" id="ARBA00022859"/>
    </source>
</evidence>
<dbReference type="PANTHER" id="PTHR46985:SF2">
    <property type="entry name" value="APOPTOSIS-ASSOCIATED SPECK-LIKE PROTEIN CONTAINING A CARD"/>
    <property type="match status" value="1"/>
</dbReference>
<dbReference type="GO" id="GO:0042981">
    <property type="term" value="P:regulation of apoptotic process"/>
    <property type="evidence" value="ECO:0007669"/>
    <property type="project" value="InterPro"/>
</dbReference>
<evidence type="ECO:0000313" key="8">
    <source>
        <dbReference type="Proteomes" id="UP000314983"/>
    </source>
</evidence>
<keyword evidence="5" id="KW-0395">Inflammatory response</keyword>
<dbReference type="STRING" id="8005.ENSEEEP00000005709"/>
<protein>
    <recommendedName>
        <fullName evidence="6">CARD domain-containing protein</fullName>
    </recommendedName>
</protein>
<dbReference type="GeneTree" id="ENSGT01110000267532"/>
<dbReference type="GO" id="GO:0005829">
    <property type="term" value="C:cytosol"/>
    <property type="evidence" value="ECO:0007669"/>
    <property type="project" value="UniProtKB-SubCell"/>
</dbReference>
<proteinExistence type="predicted"/>
<dbReference type="SUPFAM" id="SSF47986">
    <property type="entry name" value="DEATH domain"/>
    <property type="match status" value="1"/>
</dbReference>
<sequence>MVSVLLLKYLEELGNKEMDKFKWFLGVMFVDKYRVELIQRVRLVDPIADDLKPLIGDEKYANIRSSRTSQDQMRVLYSFLSGGATIKEKFYESLLKNELYLVEDLAG</sequence>
<evidence type="ECO:0000259" key="6">
    <source>
        <dbReference type="Pfam" id="PF00619"/>
    </source>
</evidence>
<dbReference type="OMA" id="IICKHTH"/>
<dbReference type="InterPro" id="IPR011029">
    <property type="entry name" value="DEATH-like_dom_sf"/>
</dbReference>
<dbReference type="InterPro" id="IPR001315">
    <property type="entry name" value="CARD"/>
</dbReference>
<dbReference type="Gene3D" id="1.10.533.10">
    <property type="entry name" value="Death Domain, Fas"/>
    <property type="match status" value="1"/>
</dbReference>
<organism evidence="7 8">
    <name type="scientific">Electrophorus electricus</name>
    <name type="common">Electric eel</name>
    <name type="synonym">Gymnotus electricus</name>
    <dbReference type="NCBI Taxonomy" id="8005"/>
    <lineage>
        <taxon>Eukaryota</taxon>
        <taxon>Metazoa</taxon>
        <taxon>Chordata</taxon>
        <taxon>Craniata</taxon>
        <taxon>Vertebrata</taxon>
        <taxon>Euteleostomi</taxon>
        <taxon>Actinopterygii</taxon>
        <taxon>Neopterygii</taxon>
        <taxon>Teleostei</taxon>
        <taxon>Ostariophysi</taxon>
        <taxon>Gymnotiformes</taxon>
        <taxon>Gymnotoidei</taxon>
        <taxon>Gymnotidae</taxon>
        <taxon>Electrophorus</taxon>
    </lineage>
</organism>
<dbReference type="InterPro" id="IPR033516">
    <property type="entry name" value="CARD8/ASC/NALP1_CARD"/>
</dbReference>
<dbReference type="Pfam" id="PF00619">
    <property type="entry name" value="CARD"/>
    <property type="match status" value="1"/>
</dbReference>
<dbReference type="AlphaFoldDB" id="A0A4W4E1I6"/>
<evidence type="ECO:0000256" key="5">
    <source>
        <dbReference type="ARBA" id="ARBA00023198"/>
    </source>
</evidence>
<reference evidence="7" key="3">
    <citation type="submission" date="2020-05" db="EMBL/GenBank/DDBJ databases">
        <title>Electrophorus electricus (electric eel) genome, fEleEle1, primary haplotype.</title>
        <authorList>
            <person name="Myers G."/>
            <person name="Meyer A."/>
            <person name="Fedrigo O."/>
            <person name="Formenti G."/>
            <person name="Rhie A."/>
            <person name="Tracey A."/>
            <person name="Sims Y."/>
            <person name="Jarvis E.D."/>
        </authorList>
    </citation>
    <scope>NUCLEOTIDE SEQUENCE [LARGE SCALE GENOMIC DNA]</scope>
</reference>
<keyword evidence="8" id="KW-1185">Reference proteome</keyword>
<reference evidence="7" key="5">
    <citation type="submission" date="2025-09" db="UniProtKB">
        <authorList>
            <consortium name="Ensembl"/>
        </authorList>
    </citation>
    <scope>IDENTIFICATION</scope>
</reference>
<accession>A0A4W4E1I6</accession>
<comment type="subcellular location">
    <subcellularLocation>
        <location evidence="1">Cytoplasm</location>
        <location evidence="1">Cytosol</location>
    </subcellularLocation>
</comment>
<dbReference type="CDD" id="cd08330">
    <property type="entry name" value="CARD_ASC_NALP1"/>
    <property type="match status" value="1"/>
</dbReference>
<evidence type="ECO:0000256" key="1">
    <source>
        <dbReference type="ARBA" id="ARBA00004514"/>
    </source>
</evidence>
<reference evidence="8" key="1">
    <citation type="journal article" date="2014" name="Science">
        <title>Nonhuman genetics. Genomic basis for the convergent evolution of electric organs.</title>
        <authorList>
            <person name="Gallant J.R."/>
            <person name="Traeger L.L."/>
            <person name="Volkening J.D."/>
            <person name="Moffett H."/>
            <person name="Chen P.H."/>
            <person name="Novina C.D."/>
            <person name="Phillips G.N.Jr."/>
            <person name="Anand R."/>
            <person name="Wells G.B."/>
            <person name="Pinch M."/>
            <person name="Guth R."/>
            <person name="Unguez G.A."/>
            <person name="Albert J.S."/>
            <person name="Zakon H.H."/>
            <person name="Samanta M.P."/>
            <person name="Sussman M.R."/>
        </authorList>
    </citation>
    <scope>NUCLEOTIDE SEQUENCE [LARGE SCALE GENOMIC DNA]</scope>
</reference>
<dbReference type="GO" id="GO:0045087">
    <property type="term" value="P:innate immune response"/>
    <property type="evidence" value="ECO:0007669"/>
    <property type="project" value="UniProtKB-KW"/>
</dbReference>
<feature type="domain" description="CARD" evidence="6">
    <location>
        <begin position="29"/>
        <end position="106"/>
    </location>
</feature>
<name>A0A4W4E1I6_ELEEL</name>
<evidence type="ECO:0000256" key="2">
    <source>
        <dbReference type="ARBA" id="ARBA00022490"/>
    </source>
</evidence>
<reference evidence="8" key="2">
    <citation type="journal article" date="2017" name="Sci. Adv.">
        <title>A tail of two voltages: Proteomic comparison of the three electric organs of the electric eel.</title>
        <authorList>
            <person name="Traeger L.L."/>
            <person name="Sabat G."/>
            <person name="Barrett-Wilt G.A."/>
            <person name="Wells G.B."/>
            <person name="Sussman M.R."/>
        </authorList>
    </citation>
    <scope>NUCLEOTIDE SEQUENCE [LARGE SCALE GENOMIC DNA]</scope>
</reference>
<dbReference type="Proteomes" id="UP000314983">
    <property type="component" value="Chromosome 9"/>
</dbReference>
<dbReference type="PANTHER" id="PTHR46985">
    <property type="entry name" value="NACHT, LRR AND PYD DOMAINS-CONTAINING PROTEIN 1"/>
    <property type="match status" value="1"/>
</dbReference>
<dbReference type="Ensembl" id="ENSEEET00000005786.2">
    <property type="protein sequence ID" value="ENSEEEP00000005709.2"/>
    <property type="gene ID" value="ENSEEEG00000025722.1"/>
</dbReference>
<evidence type="ECO:0000313" key="7">
    <source>
        <dbReference type="Ensembl" id="ENSEEEP00000005709.2"/>
    </source>
</evidence>
<dbReference type="InterPro" id="IPR051249">
    <property type="entry name" value="NLRP_Inflammasome"/>
</dbReference>
<keyword evidence="4" id="KW-0391">Immunity</keyword>